<proteinExistence type="predicted"/>
<name>A0A0E9S2F0_ANGAN</name>
<accession>A0A0E9S2F0</accession>
<sequence>MALAYKRVTTGYRYPEFYAYVRTLKLLGVQR</sequence>
<reference evidence="1" key="2">
    <citation type="journal article" date="2015" name="Fish Shellfish Immunol.">
        <title>Early steps in the European eel (Anguilla anguilla)-Vibrio vulnificus interaction in the gills: Role of the RtxA13 toxin.</title>
        <authorList>
            <person name="Callol A."/>
            <person name="Pajuelo D."/>
            <person name="Ebbesson L."/>
            <person name="Teles M."/>
            <person name="MacKenzie S."/>
            <person name="Amaro C."/>
        </authorList>
    </citation>
    <scope>NUCLEOTIDE SEQUENCE</scope>
</reference>
<dbReference type="EMBL" id="GBXM01072973">
    <property type="protein sequence ID" value="JAH35604.1"/>
    <property type="molecule type" value="Transcribed_RNA"/>
</dbReference>
<evidence type="ECO:0000313" key="1">
    <source>
        <dbReference type="EMBL" id="JAH35604.1"/>
    </source>
</evidence>
<organism evidence="1">
    <name type="scientific">Anguilla anguilla</name>
    <name type="common">European freshwater eel</name>
    <name type="synonym">Muraena anguilla</name>
    <dbReference type="NCBI Taxonomy" id="7936"/>
    <lineage>
        <taxon>Eukaryota</taxon>
        <taxon>Metazoa</taxon>
        <taxon>Chordata</taxon>
        <taxon>Craniata</taxon>
        <taxon>Vertebrata</taxon>
        <taxon>Euteleostomi</taxon>
        <taxon>Actinopterygii</taxon>
        <taxon>Neopterygii</taxon>
        <taxon>Teleostei</taxon>
        <taxon>Anguilliformes</taxon>
        <taxon>Anguillidae</taxon>
        <taxon>Anguilla</taxon>
    </lineage>
</organism>
<dbReference type="AlphaFoldDB" id="A0A0E9S2F0"/>
<reference evidence="1" key="1">
    <citation type="submission" date="2014-11" db="EMBL/GenBank/DDBJ databases">
        <authorList>
            <person name="Amaro Gonzalez C."/>
        </authorList>
    </citation>
    <scope>NUCLEOTIDE SEQUENCE</scope>
</reference>
<protein>
    <submittedName>
        <fullName evidence="1">Uncharacterized protein</fullName>
    </submittedName>
</protein>